<dbReference type="Gene3D" id="1.10.260.40">
    <property type="entry name" value="lambda repressor-like DNA-binding domains"/>
    <property type="match status" value="1"/>
</dbReference>
<dbReference type="RefSeq" id="WP_386189211.1">
    <property type="nucleotide sequence ID" value="NZ_JBHSBC010000008.1"/>
</dbReference>
<dbReference type="Proteomes" id="UP001595698">
    <property type="component" value="Unassembled WGS sequence"/>
</dbReference>
<proteinExistence type="predicted"/>
<evidence type="ECO:0000313" key="4">
    <source>
        <dbReference type="Proteomes" id="UP001595698"/>
    </source>
</evidence>
<name>A0ABV8EVZ6_9ACTN</name>
<evidence type="ECO:0000313" key="3">
    <source>
        <dbReference type="EMBL" id="MFC3980214.1"/>
    </source>
</evidence>
<protein>
    <submittedName>
        <fullName evidence="3">Helix-turn-helix domain-containing protein</fullName>
    </submittedName>
</protein>
<evidence type="ECO:0000259" key="2">
    <source>
        <dbReference type="PROSITE" id="PS50943"/>
    </source>
</evidence>
<dbReference type="InterPro" id="IPR001387">
    <property type="entry name" value="Cro/C1-type_HTH"/>
</dbReference>
<dbReference type="Pfam" id="PF01381">
    <property type="entry name" value="HTH_3"/>
    <property type="match status" value="1"/>
</dbReference>
<keyword evidence="4" id="KW-1185">Reference proteome</keyword>
<evidence type="ECO:0000256" key="1">
    <source>
        <dbReference type="SAM" id="Coils"/>
    </source>
</evidence>
<comment type="caution">
    <text evidence="3">The sequence shown here is derived from an EMBL/GenBank/DDBJ whole genome shotgun (WGS) entry which is preliminary data.</text>
</comment>
<sequence length="141" mass="16301">MEHETGPPGLPFWKRIETERIARTWTATDLHRRSGVARSTINNLATQRRRPRPATVVALADTLGIPRDEAFALAGLDPEAAAVGETATDDTLDELLARLPEERRRELEKWREEERERYERAREDYERGLSRIEKILRDELG</sequence>
<organism evidence="3 4">
    <name type="scientific">Streptosporangium jomthongense</name>
    <dbReference type="NCBI Taxonomy" id="1193683"/>
    <lineage>
        <taxon>Bacteria</taxon>
        <taxon>Bacillati</taxon>
        <taxon>Actinomycetota</taxon>
        <taxon>Actinomycetes</taxon>
        <taxon>Streptosporangiales</taxon>
        <taxon>Streptosporangiaceae</taxon>
        <taxon>Streptosporangium</taxon>
    </lineage>
</organism>
<reference evidence="4" key="1">
    <citation type="journal article" date="2019" name="Int. J. Syst. Evol. Microbiol.">
        <title>The Global Catalogue of Microorganisms (GCM) 10K type strain sequencing project: providing services to taxonomists for standard genome sequencing and annotation.</title>
        <authorList>
            <consortium name="The Broad Institute Genomics Platform"/>
            <consortium name="The Broad Institute Genome Sequencing Center for Infectious Disease"/>
            <person name="Wu L."/>
            <person name="Ma J."/>
        </authorList>
    </citation>
    <scope>NUCLEOTIDE SEQUENCE [LARGE SCALE GENOMIC DNA]</scope>
    <source>
        <strain evidence="4">TBRC 7912</strain>
    </source>
</reference>
<dbReference type="PROSITE" id="PS50943">
    <property type="entry name" value="HTH_CROC1"/>
    <property type="match status" value="1"/>
</dbReference>
<dbReference type="InterPro" id="IPR010982">
    <property type="entry name" value="Lambda_DNA-bd_dom_sf"/>
</dbReference>
<gene>
    <name evidence="3" type="ORF">ACFOYY_08795</name>
</gene>
<dbReference type="SMART" id="SM00530">
    <property type="entry name" value="HTH_XRE"/>
    <property type="match status" value="1"/>
</dbReference>
<feature type="domain" description="HTH cro/C1-type" evidence="2">
    <location>
        <begin position="16"/>
        <end position="70"/>
    </location>
</feature>
<dbReference type="EMBL" id="JBHSBC010000008">
    <property type="protein sequence ID" value="MFC3980214.1"/>
    <property type="molecule type" value="Genomic_DNA"/>
</dbReference>
<keyword evidence="1" id="KW-0175">Coiled coil</keyword>
<dbReference type="SUPFAM" id="SSF47413">
    <property type="entry name" value="lambda repressor-like DNA-binding domains"/>
    <property type="match status" value="1"/>
</dbReference>
<accession>A0ABV8EVZ6</accession>
<dbReference type="CDD" id="cd00093">
    <property type="entry name" value="HTH_XRE"/>
    <property type="match status" value="1"/>
</dbReference>
<feature type="coiled-coil region" evidence="1">
    <location>
        <begin position="104"/>
        <end position="135"/>
    </location>
</feature>